<dbReference type="EMBL" id="AZLV01000991">
    <property type="protein sequence ID" value="ETJ02385.1"/>
    <property type="molecule type" value="Genomic_DNA"/>
</dbReference>
<dbReference type="Proteomes" id="UP000018852">
    <property type="component" value="Unassembled WGS sequence"/>
</dbReference>
<reference evidence="1 2" key="1">
    <citation type="submission" date="2013-12" db="EMBL/GenBank/DDBJ databases">
        <title>A Varibaculum cambriense genome reconstructed from a premature infant gut community with otherwise low bacterial novelty that shifts toward anaerobic metabolism during the third week of life.</title>
        <authorList>
            <person name="Brown C.T."/>
            <person name="Sharon I."/>
            <person name="Thomas B.C."/>
            <person name="Castelle C.J."/>
            <person name="Morowitz M.J."/>
            <person name="Banfield J.F."/>
        </authorList>
    </citation>
    <scope>NUCLEOTIDE SEQUENCE [LARGE SCALE GENOMIC DNA]</scope>
    <source>
        <strain evidence="2">DORA_12</strain>
    </source>
</reference>
<organism evidence="1 2">
    <name type="scientific">Actinomyces urogenitalis DORA_12</name>
    <dbReference type="NCBI Taxonomy" id="1403939"/>
    <lineage>
        <taxon>Bacteria</taxon>
        <taxon>Bacillati</taxon>
        <taxon>Actinomycetota</taxon>
        <taxon>Actinomycetes</taxon>
        <taxon>Actinomycetales</taxon>
        <taxon>Actinomycetaceae</taxon>
        <taxon>Actinomyces</taxon>
    </lineage>
</organism>
<dbReference type="AlphaFoldDB" id="W1VC31"/>
<proteinExistence type="predicted"/>
<evidence type="ECO:0000313" key="2">
    <source>
        <dbReference type="Proteomes" id="UP000018852"/>
    </source>
</evidence>
<gene>
    <name evidence="1" type="ORF">Q605_AUC00991G0003</name>
</gene>
<sequence length="122" mass="13099">MVAQGEALALLGEDEVPVLTRDGERPRPCQPRLLGQQAVIVRVRVEHELPAVTDELTLAEEVILKGGVLDETDVVLTDVEEDPHVKGEAEDPLELVGLGGDLHDQVRHASVQGLAHHAQGVS</sequence>
<accession>W1VC31</accession>
<evidence type="ECO:0000313" key="1">
    <source>
        <dbReference type="EMBL" id="ETJ02385.1"/>
    </source>
</evidence>
<comment type="caution">
    <text evidence="1">The sequence shown here is derived from an EMBL/GenBank/DDBJ whole genome shotgun (WGS) entry which is preliminary data.</text>
</comment>
<name>W1VC31_9ACTO</name>
<protein>
    <submittedName>
        <fullName evidence="1">Uncharacterized protein</fullName>
    </submittedName>
</protein>